<organism evidence="1 2">
    <name type="scientific">Rhododendron griersonianum</name>
    <dbReference type="NCBI Taxonomy" id="479676"/>
    <lineage>
        <taxon>Eukaryota</taxon>
        <taxon>Viridiplantae</taxon>
        <taxon>Streptophyta</taxon>
        <taxon>Embryophyta</taxon>
        <taxon>Tracheophyta</taxon>
        <taxon>Spermatophyta</taxon>
        <taxon>Magnoliopsida</taxon>
        <taxon>eudicotyledons</taxon>
        <taxon>Gunneridae</taxon>
        <taxon>Pentapetalae</taxon>
        <taxon>asterids</taxon>
        <taxon>Ericales</taxon>
        <taxon>Ericaceae</taxon>
        <taxon>Ericoideae</taxon>
        <taxon>Rhodoreae</taxon>
        <taxon>Rhododendron</taxon>
    </lineage>
</organism>
<reference evidence="1" key="1">
    <citation type="submission" date="2020-08" db="EMBL/GenBank/DDBJ databases">
        <title>Plant Genome Project.</title>
        <authorList>
            <person name="Zhang R.-G."/>
        </authorList>
    </citation>
    <scope>NUCLEOTIDE SEQUENCE</scope>
    <source>
        <strain evidence="1">WSP0</strain>
        <tissue evidence="1">Leaf</tissue>
    </source>
</reference>
<name>A0AAV6IW93_9ERIC</name>
<protein>
    <submittedName>
        <fullName evidence="1">Uncharacterized protein</fullName>
    </submittedName>
</protein>
<accession>A0AAV6IW93</accession>
<dbReference type="EMBL" id="JACTNZ010000009">
    <property type="protein sequence ID" value="KAG5532240.1"/>
    <property type="molecule type" value="Genomic_DNA"/>
</dbReference>
<sequence length="83" mass="9248">MHGNLGLGSCSCWFFDANVVLHFMGVIKMYTAVKLFSAAIKLIPESMKYETDIYGKEVMNVIACEGLERVEGQRLTSSGMLEH</sequence>
<dbReference type="Proteomes" id="UP000823749">
    <property type="component" value="Chromosome 9"/>
</dbReference>
<keyword evidence="2" id="KW-1185">Reference proteome</keyword>
<dbReference type="AlphaFoldDB" id="A0AAV6IW93"/>
<evidence type="ECO:0000313" key="1">
    <source>
        <dbReference type="EMBL" id="KAG5532240.1"/>
    </source>
</evidence>
<comment type="caution">
    <text evidence="1">The sequence shown here is derived from an EMBL/GenBank/DDBJ whole genome shotgun (WGS) entry which is preliminary data.</text>
</comment>
<proteinExistence type="predicted"/>
<evidence type="ECO:0000313" key="2">
    <source>
        <dbReference type="Proteomes" id="UP000823749"/>
    </source>
</evidence>
<gene>
    <name evidence="1" type="ORF">RHGRI_026763</name>
</gene>